<dbReference type="AlphaFoldDB" id="A0A1H3JZP3"/>
<sequence>MWERSDRSDGSSREVRSSRSRRKVRSGRWRREFLASGAAAAAATTLPLVAGCLGRTADALRLSAYERESLPDSVLVADPTAPTARFAIDYPDHYKRDRYRRLIRTGSMTALNYALTYTYEFGSETREAARFVVDDAGTDEDDGATYYRVHIEDQRTVEREWWEFYLDLVDDPPADAEGVTPPVESLSEADRRIVDAALGAVYADRNPPIDVGGDAFGTRGPLYHELLDADESALVPDPPFEYVRSNDRWFAAHAERGTATPTETTHSVEPVASTRADFEDRVRSTLIGTDLSPGSLPDEGADVVRTAVRTPFYEEELPMSAALRSVMERLGAGEHLPADDAFELGIEFDHLFATVDGSVYEFDLSVQP</sequence>
<gene>
    <name evidence="2" type="ORF">SAMN05216564_105200</name>
</gene>
<dbReference type="PROSITE" id="PS51318">
    <property type="entry name" value="TAT"/>
    <property type="match status" value="1"/>
</dbReference>
<feature type="compositionally biased region" description="Basic and acidic residues" evidence="1">
    <location>
        <begin position="1"/>
        <end position="17"/>
    </location>
</feature>
<dbReference type="OrthoDB" id="300941at2157"/>
<dbReference type="Proteomes" id="UP000199079">
    <property type="component" value="Unassembled WGS sequence"/>
</dbReference>
<dbReference type="RefSeq" id="WP_092732878.1">
    <property type="nucleotide sequence ID" value="NZ_FNPC01000005.1"/>
</dbReference>
<name>A0A1H3JZP3_9EURY</name>
<feature type="region of interest" description="Disordered" evidence="1">
    <location>
        <begin position="1"/>
        <end position="23"/>
    </location>
</feature>
<evidence type="ECO:0000256" key="1">
    <source>
        <dbReference type="SAM" id="MobiDB-lite"/>
    </source>
</evidence>
<accession>A0A1H3JZP3</accession>
<proteinExistence type="predicted"/>
<organism evidence="2 3">
    <name type="scientific">Halopenitus persicus</name>
    <dbReference type="NCBI Taxonomy" id="1048396"/>
    <lineage>
        <taxon>Archaea</taxon>
        <taxon>Methanobacteriati</taxon>
        <taxon>Methanobacteriota</taxon>
        <taxon>Stenosarchaea group</taxon>
        <taxon>Halobacteria</taxon>
        <taxon>Halobacteriales</taxon>
        <taxon>Haloferacaceae</taxon>
        <taxon>Halopenitus</taxon>
    </lineage>
</organism>
<evidence type="ECO:0000313" key="2">
    <source>
        <dbReference type="EMBL" id="SDY45351.1"/>
    </source>
</evidence>
<protein>
    <submittedName>
        <fullName evidence="2">Uncharacterized protein</fullName>
    </submittedName>
</protein>
<reference evidence="3" key="1">
    <citation type="submission" date="2016-10" db="EMBL/GenBank/DDBJ databases">
        <authorList>
            <person name="Varghese N."/>
            <person name="Submissions S."/>
        </authorList>
    </citation>
    <scope>NUCLEOTIDE SEQUENCE [LARGE SCALE GENOMIC DNA]</scope>
    <source>
        <strain evidence="3">DC30,IBRC 10041,KCTC 4046</strain>
    </source>
</reference>
<evidence type="ECO:0000313" key="3">
    <source>
        <dbReference type="Proteomes" id="UP000199079"/>
    </source>
</evidence>
<keyword evidence="3" id="KW-1185">Reference proteome</keyword>
<dbReference type="InterPro" id="IPR006311">
    <property type="entry name" value="TAT_signal"/>
</dbReference>
<dbReference type="EMBL" id="FNPC01000005">
    <property type="protein sequence ID" value="SDY45351.1"/>
    <property type="molecule type" value="Genomic_DNA"/>
</dbReference>